<gene>
    <name evidence="6" type="ORF">QTG54_009345</name>
</gene>
<accession>A0AAD9D9W6</accession>
<evidence type="ECO:0000313" key="7">
    <source>
        <dbReference type="Proteomes" id="UP001224775"/>
    </source>
</evidence>
<evidence type="ECO:0000313" key="6">
    <source>
        <dbReference type="EMBL" id="KAK1739586.1"/>
    </source>
</evidence>
<keyword evidence="7" id="KW-1185">Reference proteome</keyword>
<comment type="caution">
    <text evidence="6">The sequence shown here is derived from an EMBL/GenBank/DDBJ whole genome shotgun (WGS) entry which is preliminary data.</text>
</comment>
<protein>
    <submittedName>
        <fullName evidence="6">Dynein axonemal assembly factor 1</fullName>
    </submittedName>
</protein>
<dbReference type="InterPro" id="IPR050576">
    <property type="entry name" value="Cilia_flagella_integrity"/>
</dbReference>
<comment type="subcellular location">
    <subcellularLocation>
        <location evidence="1">Cell projection</location>
        <location evidence="1">Cilium</location>
    </subcellularLocation>
</comment>
<name>A0AAD9D9W6_9STRA</name>
<keyword evidence="2" id="KW-0433">Leucine-rich repeat</keyword>
<evidence type="ECO:0000256" key="5">
    <source>
        <dbReference type="ARBA" id="ARBA00023273"/>
    </source>
</evidence>
<dbReference type="InterPro" id="IPR032675">
    <property type="entry name" value="LRR_dom_sf"/>
</dbReference>
<dbReference type="PANTHER" id="PTHR45973:SF9">
    <property type="entry name" value="LEUCINE-RICH REPEAT-CONTAINING PROTEIN 46"/>
    <property type="match status" value="1"/>
</dbReference>
<dbReference type="Pfam" id="PF14580">
    <property type="entry name" value="LRR_9"/>
    <property type="match status" value="1"/>
</dbReference>
<dbReference type="PROSITE" id="PS51450">
    <property type="entry name" value="LRR"/>
    <property type="match status" value="4"/>
</dbReference>
<dbReference type="PANTHER" id="PTHR45973">
    <property type="entry name" value="PROTEIN PHOSPHATASE 1 REGULATORY SUBUNIT SDS22-RELATED"/>
    <property type="match status" value="1"/>
</dbReference>
<keyword evidence="5" id="KW-0966">Cell projection</keyword>
<evidence type="ECO:0000256" key="3">
    <source>
        <dbReference type="ARBA" id="ARBA00022737"/>
    </source>
</evidence>
<evidence type="ECO:0000256" key="4">
    <source>
        <dbReference type="ARBA" id="ARBA00023069"/>
    </source>
</evidence>
<proteinExistence type="predicted"/>
<sequence length="388" mass="43503">MNESTTALEGLPVMSREELLKVALENGGYSTPSLNDTLYLHYKGYRRIENLDKYDGLKSLWLHSNGFERIENLSHLKELRCLFLQRNAFSSIENLQGLDSLVQLDISENSIRVVEGLDHLPNLTTLNLSKNVLEDAASIQHLVECKNLSAVDLSHNKLAGKDVVACITGIEKLTSLNMSGNPVCSKVAYFRKKMIVANKSLRYLDRPIFDNERATAEEWARAGPGAEQELKAKLLAKKQDKERNAMQEFRQWQESVRTTTVNNNTEVEDAVVLRDTMEALITAVEVKSLLLKTDTVVNEEKQVVEVELAECKTVEKEKENVEPQDDFVAQKVKSLSLYLNSKGQRKTLEDLLVDSSKVPAVVLPPDALSFDVVSSDDDEETDLMSTSS</sequence>
<reference evidence="6" key="1">
    <citation type="submission" date="2023-06" db="EMBL/GenBank/DDBJ databases">
        <title>Survivors Of The Sea: Transcriptome response of Skeletonema marinoi to long-term dormancy.</title>
        <authorList>
            <person name="Pinder M.I.M."/>
            <person name="Kourtchenko O."/>
            <person name="Robertson E.K."/>
            <person name="Larsson T."/>
            <person name="Maumus F."/>
            <person name="Osuna-Cruz C.M."/>
            <person name="Vancaester E."/>
            <person name="Stenow R."/>
            <person name="Vandepoele K."/>
            <person name="Ploug H."/>
            <person name="Bruchert V."/>
            <person name="Godhe A."/>
            <person name="Topel M."/>
        </authorList>
    </citation>
    <scope>NUCLEOTIDE SEQUENCE</scope>
    <source>
        <strain evidence="6">R05AC</strain>
    </source>
</reference>
<dbReference type="Gene3D" id="3.80.10.10">
    <property type="entry name" value="Ribonuclease Inhibitor"/>
    <property type="match status" value="2"/>
</dbReference>
<dbReference type="InterPro" id="IPR001611">
    <property type="entry name" value="Leu-rich_rpt"/>
</dbReference>
<keyword evidence="4" id="KW-0969">Cilium</keyword>
<dbReference type="AlphaFoldDB" id="A0AAD9D9W6"/>
<organism evidence="6 7">
    <name type="scientific">Skeletonema marinoi</name>
    <dbReference type="NCBI Taxonomy" id="267567"/>
    <lineage>
        <taxon>Eukaryota</taxon>
        <taxon>Sar</taxon>
        <taxon>Stramenopiles</taxon>
        <taxon>Ochrophyta</taxon>
        <taxon>Bacillariophyta</taxon>
        <taxon>Coscinodiscophyceae</taxon>
        <taxon>Thalassiosirophycidae</taxon>
        <taxon>Thalassiosirales</taxon>
        <taxon>Skeletonemataceae</taxon>
        <taxon>Skeletonema</taxon>
        <taxon>Skeletonema marinoi-dohrnii complex</taxon>
    </lineage>
</organism>
<evidence type="ECO:0000256" key="1">
    <source>
        <dbReference type="ARBA" id="ARBA00004138"/>
    </source>
</evidence>
<keyword evidence="3" id="KW-0677">Repeat</keyword>
<evidence type="ECO:0000256" key="2">
    <source>
        <dbReference type="ARBA" id="ARBA00022614"/>
    </source>
</evidence>
<dbReference type="EMBL" id="JATAAI010000017">
    <property type="protein sequence ID" value="KAK1739586.1"/>
    <property type="molecule type" value="Genomic_DNA"/>
</dbReference>
<dbReference type="SMART" id="SM00365">
    <property type="entry name" value="LRR_SD22"/>
    <property type="match status" value="4"/>
</dbReference>
<dbReference type="Proteomes" id="UP001224775">
    <property type="component" value="Unassembled WGS sequence"/>
</dbReference>
<dbReference type="SUPFAM" id="SSF52075">
    <property type="entry name" value="Outer arm dynein light chain 1"/>
    <property type="match status" value="1"/>
</dbReference>